<feature type="region of interest" description="Disordered" evidence="1">
    <location>
        <begin position="79"/>
        <end position="114"/>
    </location>
</feature>
<dbReference type="AlphaFoldDB" id="A0A5J5CTT5"/>
<name>A0A5J5CTT5_9PERO</name>
<feature type="region of interest" description="Disordered" evidence="1">
    <location>
        <begin position="1"/>
        <end position="26"/>
    </location>
</feature>
<evidence type="ECO:0000313" key="3">
    <source>
        <dbReference type="Proteomes" id="UP000327493"/>
    </source>
</evidence>
<sequence>MSPSGRVPAEQREHEREQMSPDVKQQSLLLIRSLRTPPFTEKSEAVPTAQPRTPLEIIRGQAKQSIRKRPLLWYSGPAQRCDSEKQQETHVASSMQGGTGGGGMQSSQEPGSRD</sequence>
<keyword evidence="3" id="KW-1185">Reference proteome</keyword>
<dbReference type="Proteomes" id="UP000327493">
    <property type="component" value="Chromosome 17"/>
</dbReference>
<proteinExistence type="predicted"/>
<protein>
    <submittedName>
        <fullName evidence="2">Uncharacterized protein</fullName>
    </submittedName>
</protein>
<evidence type="ECO:0000256" key="1">
    <source>
        <dbReference type="SAM" id="MobiDB-lite"/>
    </source>
</evidence>
<accession>A0A5J5CTT5</accession>
<gene>
    <name evidence="2" type="ORF">FQN60_015284</name>
</gene>
<reference evidence="2 3" key="1">
    <citation type="submission" date="2019-08" db="EMBL/GenBank/DDBJ databases">
        <title>A chromosome-level genome assembly, high-density linkage maps, and genome scans reveal the genomic architecture of hybrid incompatibilities underlying speciation via character displacement in darters (Percidae: Etheostominae).</title>
        <authorList>
            <person name="Moran R.L."/>
            <person name="Catchen J.M."/>
            <person name="Fuller R.C."/>
        </authorList>
    </citation>
    <scope>NUCLEOTIDE SEQUENCE [LARGE SCALE GENOMIC DNA]</scope>
    <source>
        <strain evidence="2">EspeVRDwgs_2016</strain>
        <tissue evidence="2">Muscle</tissue>
    </source>
</reference>
<feature type="compositionally biased region" description="Basic and acidic residues" evidence="1">
    <location>
        <begin position="9"/>
        <end position="19"/>
    </location>
</feature>
<evidence type="ECO:0000313" key="2">
    <source>
        <dbReference type="EMBL" id="KAA8584076.1"/>
    </source>
</evidence>
<comment type="caution">
    <text evidence="2">The sequence shown here is derived from an EMBL/GenBank/DDBJ whole genome shotgun (WGS) entry which is preliminary data.</text>
</comment>
<dbReference type="EMBL" id="VOFY01000017">
    <property type="protein sequence ID" value="KAA8584076.1"/>
    <property type="molecule type" value="Genomic_DNA"/>
</dbReference>
<organism evidence="2 3">
    <name type="scientific">Etheostoma spectabile</name>
    <name type="common">orangethroat darter</name>
    <dbReference type="NCBI Taxonomy" id="54343"/>
    <lineage>
        <taxon>Eukaryota</taxon>
        <taxon>Metazoa</taxon>
        <taxon>Chordata</taxon>
        <taxon>Craniata</taxon>
        <taxon>Vertebrata</taxon>
        <taxon>Euteleostomi</taxon>
        <taxon>Actinopterygii</taxon>
        <taxon>Neopterygii</taxon>
        <taxon>Teleostei</taxon>
        <taxon>Neoteleostei</taxon>
        <taxon>Acanthomorphata</taxon>
        <taxon>Eupercaria</taxon>
        <taxon>Perciformes</taxon>
        <taxon>Percoidei</taxon>
        <taxon>Percidae</taxon>
        <taxon>Etheostomatinae</taxon>
        <taxon>Etheostoma</taxon>
    </lineage>
</organism>